<gene>
    <name evidence="1" type="ORF">KTO63_06175</name>
</gene>
<sequence>MDNINKALERKEKILLGLKESSRRLIEFKKSKKTDLVVYRDGKIVRINPNDIKL</sequence>
<dbReference type="Proteomes" id="UP000812270">
    <property type="component" value="Unassembled WGS sequence"/>
</dbReference>
<dbReference type="RefSeq" id="WP_217790371.1">
    <property type="nucleotide sequence ID" value="NZ_JAHSPG010000003.1"/>
</dbReference>
<evidence type="ECO:0000313" key="2">
    <source>
        <dbReference type="Proteomes" id="UP000812270"/>
    </source>
</evidence>
<proteinExistence type="predicted"/>
<dbReference type="AlphaFoldDB" id="A0A9E2W7I1"/>
<evidence type="ECO:0000313" key="1">
    <source>
        <dbReference type="EMBL" id="MBV4356731.1"/>
    </source>
</evidence>
<reference evidence="1" key="1">
    <citation type="submission" date="2021-06" db="EMBL/GenBank/DDBJ databases">
        <authorList>
            <person name="Huq M.A."/>
        </authorList>
    </citation>
    <scope>NUCLEOTIDE SEQUENCE</scope>
    <source>
        <strain evidence="1">MAH-26</strain>
    </source>
</reference>
<organism evidence="1 2">
    <name type="scientific">Pinibacter aurantiacus</name>
    <dbReference type="NCBI Taxonomy" id="2851599"/>
    <lineage>
        <taxon>Bacteria</taxon>
        <taxon>Pseudomonadati</taxon>
        <taxon>Bacteroidota</taxon>
        <taxon>Chitinophagia</taxon>
        <taxon>Chitinophagales</taxon>
        <taxon>Chitinophagaceae</taxon>
        <taxon>Pinibacter</taxon>
    </lineage>
</organism>
<dbReference type="EMBL" id="JAHSPG010000003">
    <property type="protein sequence ID" value="MBV4356731.1"/>
    <property type="molecule type" value="Genomic_DNA"/>
</dbReference>
<comment type="caution">
    <text evidence="1">The sequence shown here is derived from an EMBL/GenBank/DDBJ whole genome shotgun (WGS) entry which is preliminary data.</text>
</comment>
<keyword evidence="2" id="KW-1185">Reference proteome</keyword>
<accession>A0A9E2W7I1</accession>
<protein>
    <submittedName>
        <fullName evidence="1">Uncharacterized protein</fullName>
    </submittedName>
</protein>
<name>A0A9E2W7I1_9BACT</name>